<dbReference type="InterPro" id="IPR036390">
    <property type="entry name" value="WH_DNA-bd_sf"/>
</dbReference>
<dbReference type="GO" id="GO:0003677">
    <property type="term" value="F:DNA binding"/>
    <property type="evidence" value="ECO:0007669"/>
    <property type="project" value="UniProtKB-KW"/>
</dbReference>
<feature type="domain" description="HTH hxlR-type" evidence="4">
    <location>
        <begin position="19"/>
        <end position="115"/>
    </location>
</feature>
<keyword evidence="6" id="KW-1185">Reference proteome</keyword>
<dbReference type="KEGG" id="amx:AM2010_2579"/>
<gene>
    <name evidence="5" type="ORF">AM2010_2579</name>
</gene>
<dbReference type="Proteomes" id="UP000037643">
    <property type="component" value="Chromosome"/>
</dbReference>
<accession>A0A0G3XDH0</accession>
<sequence length="327" mass="36563">MTRSPPARSPSVRALITGNPVALAHAVVGDAWTQLILREAFYGVRRFNEWSDALHIPRTVLSGRLKRLVDNKLLESVVPEGRKRAEYRLTAMGVDLFGVALMQGRWERDYAPSPMQSRYDMVFYDAASGERLDPVVLNGVGGPTIDPYQVGWEAGPGLIERDAPAQRRWRSKPPPIDRPMIDRSVKIIGDYWSWLVVGCAFFRLRRFEEILSAAGMAPNILSDRLSRLVAGGVLEKHAYQSGPERFEYRLTQSGRGLYPVVLATHGWSLRWLCDAADPPLSLIDRNTGESLHPVVCDSHTKMPIAAKATRWVMQNPASPRRAVPDAD</sequence>
<evidence type="ECO:0000313" key="5">
    <source>
        <dbReference type="EMBL" id="AKM08634.1"/>
    </source>
</evidence>
<evidence type="ECO:0000256" key="3">
    <source>
        <dbReference type="ARBA" id="ARBA00023163"/>
    </source>
</evidence>
<dbReference type="PATRIC" id="fig|543877.4.peg.2617"/>
<proteinExistence type="predicted"/>
<dbReference type="SUPFAM" id="SSF46785">
    <property type="entry name" value="Winged helix' DNA-binding domain"/>
    <property type="match status" value="2"/>
</dbReference>
<feature type="domain" description="HTH hxlR-type" evidence="4">
    <location>
        <begin position="178"/>
        <end position="276"/>
    </location>
</feature>
<evidence type="ECO:0000259" key="4">
    <source>
        <dbReference type="PROSITE" id="PS51118"/>
    </source>
</evidence>
<evidence type="ECO:0000256" key="1">
    <source>
        <dbReference type="ARBA" id="ARBA00023015"/>
    </source>
</evidence>
<dbReference type="InterPro" id="IPR002577">
    <property type="entry name" value="HTH_HxlR"/>
</dbReference>
<protein>
    <submittedName>
        <fullName evidence="5">Transcriptional regulator, putative</fullName>
    </submittedName>
</protein>
<name>A0A0G3XDH0_9SPHN</name>
<dbReference type="EMBL" id="CP011805">
    <property type="protein sequence ID" value="AKM08634.1"/>
    <property type="molecule type" value="Genomic_DNA"/>
</dbReference>
<reference evidence="5 6" key="1">
    <citation type="submission" date="2015-06" db="EMBL/GenBank/DDBJ databases">
        <authorList>
            <person name="Kim K.M."/>
        </authorList>
    </citation>
    <scope>NUCLEOTIDE SEQUENCE [LARGE SCALE GENOMIC DNA]</scope>
    <source>
        <strain evidence="5 6">KCTC 22370</strain>
    </source>
</reference>
<keyword evidence="1" id="KW-0805">Transcription regulation</keyword>
<dbReference type="STRING" id="543877.AM2010_2579"/>
<dbReference type="OrthoDB" id="9782219at2"/>
<keyword evidence="2" id="KW-0238">DNA-binding</keyword>
<dbReference type="PROSITE" id="PS51118">
    <property type="entry name" value="HTH_HXLR"/>
    <property type="match status" value="2"/>
</dbReference>
<evidence type="ECO:0000313" key="6">
    <source>
        <dbReference type="Proteomes" id="UP000037643"/>
    </source>
</evidence>
<dbReference type="Gene3D" id="1.10.10.10">
    <property type="entry name" value="Winged helix-like DNA-binding domain superfamily/Winged helix DNA-binding domain"/>
    <property type="match status" value="2"/>
</dbReference>
<evidence type="ECO:0000256" key="2">
    <source>
        <dbReference type="ARBA" id="ARBA00023125"/>
    </source>
</evidence>
<dbReference type="RefSeq" id="WP_047807434.1">
    <property type="nucleotide sequence ID" value="NZ_CP011805.1"/>
</dbReference>
<dbReference type="AlphaFoldDB" id="A0A0G3XDH0"/>
<dbReference type="PANTHER" id="PTHR33204">
    <property type="entry name" value="TRANSCRIPTIONAL REGULATOR, MARR FAMILY"/>
    <property type="match status" value="1"/>
</dbReference>
<dbReference type="Pfam" id="PF01638">
    <property type="entry name" value="HxlR"/>
    <property type="match status" value="2"/>
</dbReference>
<keyword evidence="3" id="KW-0804">Transcription</keyword>
<organism evidence="5 6">
    <name type="scientific">Pelagerythrobacter marensis</name>
    <dbReference type="NCBI Taxonomy" id="543877"/>
    <lineage>
        <taxon>Bacteria</taxon>
        <taxon>Pseudomonadati</taxon>
        <taxon>Pseudomonadota</taxon>
        <taxon>Alphaproteobacteria</taxon>
        <taxon>Sphingomonadales</taxon>
        <taxon>Erythrobacteraceae</taxon>
        <taxon>Pelagerythrobacter</taxon>
    </lineage>
</organism>
<dbReference type="InterPro" id="IPR036388">
    <property type="entry name" value="WH-like_DNA-bd_sf"/>
</dbReference>
<dbReference type="PANTHER" id="PTHR33204:SF18">
    <property type="entry name" value="TRANSCRIPTIONAL REGULATORY PROTEIN"/>
    <property type="match status" value="1"/>
</dbReference>